<keyword evidence="10" id="KW-0325">Glycoprotein</keyword>
<dbReference type="GO" id="GO:0005886">
    <property type="term" value="C:plasma membrane"/>
    <property type="evidence" value="ECO:0007669"/>
    <property type="project" value="UniProtKB-SubCell"/>
</dbReference>
<dbReference type="InterPro" id="IPR011527">
    <property type="entry name" value="ABC1_TM_dom"/>
</dbReference>
<feature type="domain" description="ABC transmembrane type-1" evidence="13">
    <location>
        <begin position="699"/>
        <end position="976"/>
    </location>
</feature>
<feature type="transmembrane region" description="Helical" evidence="11">
    <location>
        <begin position="72"/>
        <end position="95"/>
    </location>
</feature>
<keyword evidence="3" id="KW-0813">Transport</keyword>
<dbReference type="InterPro" id="IPR050173">
    <property type="entry name" value="ABC_transporter_C-like"/>
</dbReference>
<comment type="similarity">
    <text evidence="2">Belongs to the ABC transporter superfamily. ABCC family. Conjugate transporter (TC 3.A.1.208) subfamily.</text>
</comment>
<dbReference type="SMART" id="SM00382">
    <property type="entry name" value="AAA"/>
    <property type="match status" value="2"/>
</dbReference>
<keyword evidence="4" id="KW-1003">Cell membrane</keyword>
<dbReference type="InterPro" id="IPR017871">
    <property type="entry name" value="ABC_transporter-like_CS"/>
</dbReference>
<dbReference type="FunFam" id="3.40.50.300:FF:002145">
    <property type="entry name" value="ABC transporter (MsbA subfamily)"/>
    <property type="match status" value="1"/>
</dbReference>
<dbReference type="InterPro" id="IPR044726">
    <property type="entry name" value="ABCC_6TM_D2"/>
</dbReference>
<dbReference type="SUPFAM" id="SSF90123">
    <property type="entry name" value="ABC transporter transmembrane region"/>
    <property type="match status" value="2"/>
</dbReference>
<evidence type="ECO:0000256" key="8">
    <source>
        <dbReference type="ARBA" id="ARBA00022989"/>
    </source>
</evidence>
<name>A0A9P8EFE5_AURME</name>
<evidence type="ECO:0000256" key="3">
    <source>
        <dbReference type="ARBA" id="ARBA00022448"/>
    </source>
</evidence>
<feature type="transmembrane region" description="Helical" evidence="11">
    <location>
        <begin position="834"/>
        <end position="854"/>
    </location>
</feature>
<protein>
    <submittedName>
        <fullName evidence="14">ABC transporter</fullName>
    </submittedName>
</protein>
<feature type="transmembrane region" description="Helical" evidence="11">
    <location>
        <begin position="732"/>
        <end position="758"/>
    </location>
</feature>
<keyword evidence="7" id="KW-0067">ATP-binding</keyword>
<dbReference type="Proteomes" id="UP000779574">
    <property type="component" value="Unassembled WGS sequence"/>
</dbReference>
<dbReference type="SUPFAM" id="SSF52540">
    <property type="entry name" value="P-loop containing nucleoside triphosphate hydrolases"/>
    <property type="match status" value="2"/>
</dbReference>
<evidence type="ECO:0000256" key="5">
    <source>
        <dbReference type="ARBA" id="ARBA00022692"/>
    </source>
</evidence>
<dbReference type="Pfam" id="PF00664">
    <property type="entry name" value="ABC_membrane"/>
    <property type="match status" value="2"/>
</dbReference>
<keyword evidence="5 11" id="KW-0812">Transmembrane</keyword>
<evidence type="ECO:0000256" key="6">
    <source>
        <dbReference type="ARBA" id="ARBA00022741"/>
    </source>
</evidence>
<evidence type="ECO:0000256" key="7">
    <source>
        <dbReference type="ARBA" id="ARBA00022840"/>
    </source>
</evidence>
<keyword evidence="8 11" id="KW-1133">Transmembrane helix</keyword>
<dbReference type="FunFam" id="1.20.1560.10:FF:000066">
    <property type="entry name" value="ABC multidrug transporter (Eurofung)"/>
    <property type="match status" value="1"/>
</dbReference>
<evidence type="ECO:0000256" key="9">
    <source>
        <dbReference type="ARBA" id="ARBA00023136"/>
    </source>
</evidence>
<dbReference type="GO" id="GO:0140359">
    <property type="term" value="F:ABC-type transporter activity"/>
    <property type="evidence" value="ECO:0007669"/>
    <property type="project" value="InterPro"/>
</dbReference>
<feature type="domain" description="ABC transporter" evidence="12">
    <location>
        <begin position="1012"/>
        <end position="1244"/>
    </location>
</feature>
<feature type="non-terminal residue" evidence="14">
    <location>
        <position position="1245"/>
    </location>
</feature>
<dbReference type="GO" id="GO:0016887">
    <property type="term" value="F:ATP hydrolysis activity"/>
    <property type="evidence" value="ECO:0007669"/>
    <property type="project" value="InterPro"/>
</dbReference>
<dbReference type="PROSITE" id="PS50893">
    <property type="entry name" value="ABC_TRANSPORTER_2"/>
    <property type="match status" value="2"/>
</dbReference>
<reference evidence="14" key="1">
    <citation type="journal article" date="2021" name="J Fungi (Basel)">
        <title>Virulence traits and population genomics of the black yeast Aureobasidium melanogenum.</title>
        <authorList>
            <person name="Cernosa A."/>
            <person name="Sun X."/>
            <person name="Gostincar C."/>
            <person name="Fang C."/>
            <person name="Gunde-Cimerman N."/>
            <person name="Song Z."/>
        </authorList>
    </citation>
    <scope>NUCLEOTIDE SEQUENCE</scope>
    <source>
        <strain evidence="14">EXF-9911</strain>
    </source>
</reference>
<dbReference type="InterPro" id="IPR036640">
    <property type="entry name" value="ABC1_TM_sf"/>
</dbReference>
<dbReference type="InterPro" id="IPR003593">
    <property type="entry name" value="AAA+_ATPase"/>
</dbReference>
<feature type="domain" description="ABC transporter" evidence="12">
    <location>
        <begin position="420"/>
        <end position="650"/>
    </location>
</feature>
<feature type="domain" description="ABC transmembrane type-1" evidence="13">
    <location>
        <begin position="84"/>
        <end position="361"/>
    </location>
</feature>
<dbReference type="AlphaFoldDB" id="A0A9P8EFE5"/>
<sequence length="1245" mass="135203">MVTSSRSSTTARVNELHPEPKLSMVAQFSLQLRSRKTGQRFDKEFKKIQDRAESSTAPLSVWALPKACFRAVWADVTAMIPMRLALIAFTFAQPFLFTRAIDYLSQENHDPDNNIGYGLIGATFIVYTGMAISNALYQQQISRIMTKLRGALISMIYDHILVVSDGATKDGAALTLISSDIDTIIRVLGELNESWARLIEVAVGIGLLARQVGAVSIVPIVLTIISTQGQGWVSRRIGSRRKDWSAATQKRVNTTSAVLGSLQSVKMSGLMKSASSLLHSLRVNELQMFACFARFIIGLNAIAVIPSFWAPVTTFIVYAIKARVDGSDGLNISQAFTSLALLDLVTTPCAKLLTIMPLWAQALGCFERLQHYLELPVQKDRRSLGGRLPSSATNNDSSGLAIELSALTPQSIRAGSAFVCSQMEVSLSTEAPSILKGVSLEVNSRSLTLITGPTGSGKTTLLKTILGETHVLSGSMSVSSKSIAYCSQKPWITNTTIKAFIAGSDRTPAEIDESLYGIVIYACDLAKDIASMPDLDDTQLGSKGVSLSGGQKARLALARAVYARRDIMLLDDVLSALDVNTEETIIYRLLGPKGLLRKFGTTVLLVSHSQKAMAISDQIVTLSKDGCVEHTGSIQTTQVNSPSRNDVTPDKSADVKFTEVNKARAPKGPSKEDKDDLARRTGDWSIYKYYFSNFHKRHLAMFVAFSVGAAFSSRFSQIWLNWWTADDDSNLGLYLTVYAVLALAQTCSSNLNMWVVFLKMIPDSAINMHRTLLYTVAGAASSVYYQSDSGAILNRFAQDMALVVGALPTSLIATGNTLCETIASLAVISTGASYMGITIPFVMLAIYAIQKVYLSTSRQLRLLEIEARSPIYSHFLETLEGVVTIRAFEWEEEAKKQHLRLLDTAQSPYYLLSCIQRWLKLVLDLIVAALAVLVVGLAVSQKGETSAGLLGVALTNVLGFSQSLTRLVTEWTTLETSLGAVARVRFFATTTEQESLSQTATMSQDLVTRGAVKFSGVHAKYIDAPGSYDLNDITFSIPSSTRVAICGRTGSGKSSLMLALLRLLPLRHGNISIDGNNIEHVHPDIVRRDIIAIPQQPFLLPGTLRSILDPGAELSDTVLTSALSKVHLLDLVNERGGLDADIDQQSLSHGQAQLLCLARALLRKSKLVILDEATSSLDADTDAVIRDVLRSEFAGCTVISIAHRTTTILDADMVIMMDAGRVSAVGKPDELSTSNDRFRQLCGIS</sequence>
<evidence type="ECO:0000259" key="13">
    <source>
        <dbReference type="PROSITE" id="PS50929"/>
    </source>
</evidence>
<feature type="transmembrane region" description="Helical" evidence="11">
    <location>
        <begin position="332"/>
        <end position="353"/>
    </location>
</feature>
<dbReference type="InterPro" id="IPR003439">
    <property type="entry name" value="ABC_transporter-like_ATP-bd"/>
</dbReference>
<feature type="transmembrane region" description="Helical" evidence="11">
    <location>
        <begin position="699"/>
        <end position="720"/>
    </location>
</feature>
<evidence type="ECO:0000313" key="15">
    <source>
        <dbReference type="Proteomes" id="UP000779574"/>
    </source>
</evidence>
<comment type="subcellular location">
    <subcellularLocation>
        <location evidence="1">Cell membrane</location>
        <topology evidence="1">Multi-pass membrane protein</topology>
    </subcellularLocation>
</comment>
<dbReference type="GO" id="GO:0005524">
    <property type="term" value="F:ATP binding"/>
    <property type="evidence" value="ECO:0007669"/>
    <property type="project" value="UniProtKB-KW"/>
</dbReference>
<dbReference type="PROSITE" id="PS00211">
    <property type="entry name" value="ABC_TRANSPORTER_1"/>
    <property type="match status" value="2"/>
</dbReference>
<accession>A0A9P8EFE5</accession>
<comment type="caution">
    <text evidence="14">The sequence shown here is derived from an EMBL/GenBank/DDBJ whole genome shotgun (WGS) entry which is preliminary data.</text>
</comment>
<feature type="transmembrane region" description="Helical" evidence="11">
    <location>
        <begin position="115"/>
        <end position="137"/>
    </location>
</feature>
<dbReference type="PANTHER" id="PTHR24223:SF399">
    <property type="entry name" value="ABC TRANSPORTER ATNG"/>
    <property type="match status" value="1"/>
</dbReference>
<dbReference type="FunFam" id="1.20.1560.10:FF:000055">
    <property type="entry name" value="ABC multidrug transporter (Eurofung)"/>
    <property type="match status" value="1"/>
</dbReference>
<dbReference type="PANTHER" id="PTHR24223">
    <property type="entry name" value="ATP-BINDING CASSETTE SUB-FAMILY C"/>
    <property type="match status" value="1"/>
</dbReference>
<proteinExistence type="inferred from homology"/>
<keyword evidence="9 11" id="KW-0472">Membrane</keyword>
<keyword evidence="6" id="KW-0547">Nucleotide-binding</keyword>
<dbReference type="Gene3D" id="3.40.50.300">
    <property type="entry name" value="P-loop containing nucleotide triphosphate hydrolases"/>
    <property type="match status" value="2"/>
</dbReference>
<dbReference type="Gene3D" id="1.20.1560.10">
    <property type="entry name" value="ABC transporter type 1, transmembrane domain"/>
    <property type="match status" value="2"/>
</dbReference>
<dbReference type="EMBL" id="JAHFXF010000348">
    <property type="protein sequence ID" value="KAG9689556.1"/>
    <property type="molecule type" value="Genomic_DNA"/>
</dbReference>
<feature type="transmembrane region" description="Helical" evidence="11">
    <location>
        <begin position="802"/>
        <end position="828"/>
    </location>
</feature>
<dbReference type="InterPro" id="IPR027417">
    <property type="entry name" value="P-loop_NTPase"/>
</dbReference>
<evidence type="ECO:0000256" key="1">
    <source>
        <dbReference type="ARBA" id="ARBA00004651"/>
    </source>
</evidence>
<dbReference type="OrthoDB" id="6500128at2759"/>
<evidence type="ECO:0000256" key="4">
    <source>
        <dbReference type="ARBA" id="ARBA00022475"/>
    </source>
</evidence>
<evidence type="ECO:0000256" key="10">
    <source>
        <dbReference type="ARBA" id="ARBA00023180"/>
    </source>
</evidence>
<evidence type="ECO:0000256" key="11">
    <source>
        <dbReference type="SAM" id="Phobius"/>
    </source>
</evidence>
<reference evidence="14" key="2">
    <citation type="submission" date="2021-08" db="EMBL/GenBank/DDBJ databases">
        <authorList>
            <person name="Gostincar C."/>
            <person name="Sun X."/>
            <person name="Song Z."/>
            <person name="Gunde-Cimerman N."/>
        </authorList>
    </citation>
    <scope>NUCLEOTIDE SEQUENCE</scope>
    <source>
        <strain evidence="14">EXF-9911</strain>
    </source>
</reference>
<feature type="transmembrane region" description="Helical" evidence="11">
    <location>
        <begin position="295"/>
        <end position="320"/>
    </location>
</feature>
<organism evidence="14 15">
    <name type="scientific">Aureobasidium melanogenum</name>
    <name type="common">Aureobasidium pullulans var. melanogenum</name>
    <dbReference type="NCBI Taxonomy" id="46634"/>
    <lineage>
        <taxon>Eukaryota</taxon>
        <taxon>Fungi</taxon>
        <taxon>Dikarya</taxon>
        <taxon>Ascomycota</taxon>
        <taxon>Pezizomycotina</taxon>
        <taxon>Dothideomycetes</taxon>
        <taxon>Dothideomycetidae</taxon>
        <taxon>Dothideales</taxon>
        <taxon>Saccotheciaceae</taxon>
        <taxon>Aureobasidium</taxon>
    </lineage>
</organism>
<feature type="transmembrane region" description="Helical" evidence="11">
    <location>
        <begin position="921"/>
        <end position="939"/>
    </location>
</feature>
<dbReference type="Pfam" id="PF00005">
    <property type="entry name" value="ABC_tran"/>
    <property type="match status" value="2"/>
</dbReference>
<evidence type="ECO:0000256" key="2">
    <source>
        <dbReference type="ARBA" id="ARBA00009726"/>
    </source>
</evidence>
<evidence type="ECO:0000259" key="12">
    <source>
        <dbReference type="PROSITE" id="PS50893"/>
    </source>
</evidence>
<dbReference type="InterPro" id="IPR044746">
    <property type="entry name" value="ABCC_6TM_D1"/>
</dbReference>
<evidence type="ECO:0000313" key="14">
    <source>
        <dbReference type="EMBL" id="KAG9689556.1"/>
    </source>
</evidence>
<dbReference type="CDD" id="cd18580">
    <property type="entry name" value="ABC_6TM_ABCC_D2"/>
    <property type="match status" value="1"/>
</dbReference>
<dbReference type="PROSITE" id="PS50929">
    <property type="entry name" value="ABC_TM1F"/>
    <property type="match status" value="2"/>
</dbReference>
<gene>
    <name evidence="14" type="ORF">KCU76_g8791</name>
</gene>
<dbReference type="CDD" id="cd18579">
    <property type="entry name" value="ABC_6TM_ABCC_D1"/>
    <property type="match status" value="1"/>
</dbReference>